<feature type="compositionally biased region" description="Low complexity" evidence="1">
    <location>
        <begin position="427"/>
        <end position="441"/>
    </location>
</feature>
<feature type="compositionally biased region" description="Basic and acidic residues" evidence="1">
    <location>
        <begin position="145"/>
        <end position="155"/>
    </location>
</feature>
<evidence type="ECO:0000313" key="3">
    <source>
        <dbReference type="Proteomes" id="UP000803884"/>
    </source>
</evidence>
<proteinExistence type="predicted"/>
<sequence length="552" mass="58280">MSGNPFRRPQASRPPDESAIDDSDVAAPKSPPRTKTGKPKKRVQIISPPQSPLESPERPRRLSDGKTGSPPPPPVSVTPEDVAATNAMSAADTDLQKAYLNTQRNSDGSDPIPPPVQTGTMRAPYNPFARTLATTDAHLGLQRATAEDRGTEEKAGGGPPKMNVDMFKNILMTGSASPSPPVTQPAQSQRPQDSSSGTDTSSVSRHSLFDPTQELRMESPRTSFDQQSIPSEDSEDNEHTQLMGPSVSRPEAEGPPPPPKHKHGKALGLKGPQTVSFADFNESIPSGWQQSSGPRTPPVNNPLQSILRPSTPRSPSSDLNKPLPPPPEAQTTMNTASENSASDTTATQQPAPPQADPSVPKKMPPPPPPSSRRQGGGRSRSGSNLTQNSIQEEAEDEDAKPASKAVPPPPPSRRSHTPSTQTASADTPPTTQPGSPSTENRPLPPPPRRNPSKSGSHHRSSSNASSNSIPRHEGGAPPPAPPPRRGAAPKRSSMEHRKPSDTSLGSETSSLRQIDEGATGEAPPQEPQRDMLADLAALQAEVDALRAQAGQG</sequence>
<feature type="compositionally biased region" description="Polar residues" evidence="1">
    <location>
        <begin position="220"/>
        <end position="231"/>
    </location>
</feature>
<feature type="compositionally biased region" description="Polar residues" evidence="1">
    <location>
        <begin position="301"/>
        <end position="319"/>
    </location>
</feature>
<organism evidence="2 3">
    <name type="scientific">Cladosporium halotolerans</name>
    <dbReference type="NCBI Taxonomy" id="1052096"/>
    <lineage>
        <taxon>Eukaryota</taxon>
        <taxon>Fungi</taxon>
        <taxon>Dikarya</taxon>
        <taxon>Ascomycota</taxon>
        <taxon>Pezizomycotina</taxon>
        <taxon>Dothideomycetes</taxon>
        <taxon>Dothideomycetidae</taxon>
        <taxon>Cladosporiales</taxon>
        <taxon>Cladosporiaceae</taxon>
        <taxon>Cladosporium</taxon>
    </lineage>
</organism>
<gene>
    <name evidence="2" type="ORF">WHR41_04270</name>
</gene>
<evidence type="ECO:0000313" key="2">
    <source>
        <dbReference type="EMBL" id="KAL1587210.1"/>
    </source>
</evidence>
<dbReference type="RefSeq" id="XP_069230315.1">
    <property type="nucleotide sequence ID" value="XM_069372876.1"/>
</dbReference>
<name>A0AB34KUL1_9PEZI</name>
<dbReference type="AlphaFoldDB" id="A0AB34KUL1"/>
<comment type="caution">
    <text evidence="2">The sequence shown here is derived from an EMBL/GenBank/DDBJ whole genome shotgun (WGS) entry which is preliminary data.</text>
</comment>
<dbReference type="GeneID" id="96005714"/>
<accession>A0AB34KUL1</accession>
<feature type="compositionally biased region" description="Polar residues" evidence="1">
    <location>
        <begin position="283"/>
        <end position="294"/>
    </location>
</feature>
<feature type="compositionally biased region" description="Low complexity" evidence="1">
    <location>
        <begin position="193"/>
        <end position="206"/>
    </location>
</feature>
<keyword evidence="3" id="KW-1185">Reference proteome</keyword>
<feature type="compositionally biased region" description="Polar residues" evidence="1">
    <location>
        <begin position="329"/>
        <end position="339"/>
    </location>
</feature>
<evidence type="ECO:0000256" key="1">
    <source>
        <dbReference type="SAM" id="MobiDB-lite"/>
    </source>
</evidence>
<feature type="compositionally biased region" description="Basic and acidic residues" evidence="1">
    <location>
        <begin position="55"/>
        <end position="64"/>
    </location>
</feature>
<feature type="compositionally biased region" description="Polar residues" evidence="1">
    <location>
        <begin position="501"/>
        <end position="512"/>
    </location>
</feature>
<reference evidence="2 3" key="1">
    <citation type="journal article" date="2020" name="Microbiol. Resour. Announc.">
        <title>Draft Genome Sequence of a Cladosporium Species Isolated from the Mesophotic Ascidian Didemnum maculosum.</title>
        <authorList>
            <person name="Gioti A."/>
            <person name="Siaperas R."/>
            <person name="Nikolaivits E."/>
            <person name="Le Goff G."/>
            <person name="Ouazzani J."/>
            <person name="Kotoulas G."/>
            <person name="Topakas E."/>
        </authorList>
    </citation>
    <scope>NUCLEOTIDE SEQUENCE [LARGE SCALE GENOMIC DNA]</scope>
    <source>
        <strain evidence="2 3">TM138-S3</strain>
    </source>
</reference>
<feature type="compositionally biased region" description="Polar residues" evidence="1">
    <location>
        <begin position="99"/>
        <end position="108"/>
    </location>
</feature>
<dbReference type="EMBL" id="JAAQHG020000011">
    <property type="protein sequence ID" value="KAL1587210.1"/>
    <property type="molecule type" value="Genomic_DNA"/>
</dbReference>
<feature type="region of interest" description="Disordered" evidence="1">
    <location>
        <begin position="1"/>
        <end position="531"/>
    </location>
</feature>
<dbReference type="Proteomes" id="UP000803884">
    <property type="component" value="Unassembled WGS sequence"/>
</dbReference>
<feature type="compositionally biased region" description="Low complexity" evidence="1">
    <location>
        <begin position="340"/>
        <end position="349"/>
    </location>
</feature>
<protein>
    <submittedName>
        <fullName evidence="2">Uncharacterized protein</fullName>
    </submittedName>
</protein>